<dbReference type="Gene3D" id="3.40.50.300">
    <property type="entry name" value="P-loop containing nucleotide triphosphate hydrolases"/>
    <property type="match status" value="1"/>
</dbReference>
<dbReference type="AlphaFoldDB" id="A0A2T1HWX6"/>
<reference evidence="3" key="1">
    <citation type="submission" date="2018-03" db="EMBL/GenBank/DDBJ databases">
        <authorList>
            <person name="Sun L."/>
            <person name="Liu H."/>
            <person name="Chen W."/>
            <person name="Huang K."/>
            <person name="Liu W."/>
            <person name="Gao X."/>
        </authorList>
    </citation>
    <scope>NUCLEOTIDE SEQUENCE [LARGE SCALE GENOMIC DNA]</scope>
    <source>
        <strain evidence="3">SH9</strain>
    </source>
</reference>
<dbReference type="RefSeq" id="WP_106335594.1">
    <property type="nucleotide sequence ID" value="NZ_PVZS01000004.1"/>
</dbReference>
<dbReference type="OrthoDB" id="9804460at2"/>
<proteinExistence type="predicted"/>
<comment type="caution">
    <text evidence="2">The sequence shown here is derived from an EMBL/GenBank/DDBJ whole genome shotgun (WGS) entry which is preliminary data.</text>
</comment>
<keyword evidence="3" id="KW-1185">Reference proteome</keyword>
<accession>A0A2T1HWX6</accession>
<feature type="domain" description="CobQ/CobB/MinD/ParA nucleotide binding" evidence="1">
    <location>
        <begin position="4"/>
        <end position="116"/>
    </location>
</feature>
<dbReference type="PANTHER" id="PTHR13696:SF96">
    <property type="entry name" value="COBQ_COBB_MIND_PARA NUCLEOTIDE BINDING DOMAIN-CONTAINING PROTEIN"/>
    <property type="match status" value="1"/>
</dbReference>
<gene>
    <name evidence="2" type="ORF">SLNSH_05140</name>
</gene>
<dbReference type="Pfam" id="PF01656">
    <property type="entry name" value="CbiA"/>
    <property type="match status" value="1"/>
</dbReference>
<dbReference type="InterPro" id="IPR027417">
    <property type="entry name" value="P-loop_NTPase"/>
</dbReference>
<name>A0A2T1HWX6_9HYPH</name>
<organism evidence="2 3">
    <name type="scientific">Alsobacter soli</name>
    <dbReference type="NCBI Taxonomy" id="2109933"/>
    <lineage>
        <taxon>Bacteria</taxon>
        <taxon>Pseudomonadati</taxon>
        <taxon>Pseudomonadota</taxon>
        <taxon>Alphaproteobacteria</taxon>
        <taxon>Hyphomicrobiales</taxon>
        <taxon>Alsobacteraceae</taxon>
        <taxon>Alsobacter</taxon>
    </lineage>
</organism>
<dbReference type="PIRSF" id="PIRSF009320">
    <property type="entry name" value="Nuc_binding_HP_1000"/>
    <property type="match status" value="1"/>
</dbReference>
<evidence type="ECO:0000313" key="3">
    <source>
        <dbReference type="Proteomes" id="UP000239772"/>
    </source>
</evidence>
<evidence type="ECO:0000259" key="1">
    <source>
        <dbReference type="Pfam" id="PF01656"/>
    </source>
</evidence>
<dbReference type="PANTHER" id="PTHR13696">
    <property type="entry name" value="P-LOOP CONTAINING NUCLEOSIDE TRIPHOSPHATE HYDROLASE"/>
    <property type="match status" value="1"/>
</dbReference>
<evidence type="ECO:0000313" key="2">
    <source>
        <dbReference type="EMBL" id="PSC06186.1"/>
    </source>
</evidence>
<dbReference type="InterPro" id="IPR002586">
    <property type="entry name" value="CobQ/CobB/MinD/ParA_Nub-bd_dom"/>
</dbReference>
<dbReference type="InterPro" id="IPR050678">
    <property type="entry name" value="DNA_Partitioning_ATPase"/>
</dbReference>
<dbReference type="Proteomes" id="UP000239772">
    <property type="component" value="Unassembled WGS sequence"/>
</dbReference>
<dbReference type="EMBL" id="PVZS01000004">
    <property type="protein sequence ID" value="PSC06186.1"/>
    <property type="molecule type" value="Genomic_DNA"/>
</dbReference>
<dbReference type="SUPFAM" id="SSF52540">
    <property type="entry name" value="P-loop containing nucleoside triphosphate hydrolases"/>
    <property type="match status" value="1"/>
</dbReference>
<dbReference type="CDD" id="cd02042">
    <property type="entry name" value="ParAB_family"/>
    <property type="match status" value="1"/>
</dbReference>
<sequence length="220" mass="22907">MRTITLVTQKGGTGKTTIAASLAVAAAAAGETVVALDLDAQGSLAGWGGARGTDTVAVDQVGPEYLPRLPEVLKALKNRGFTLAILDTAGVENTGGNLAMKAATLCLVPARPSRLDLQATLPTLESLVRLGMRERFAFVLNQCPAGRGTRASEAARGLSEFGVLADPPLALRADHQDAMATGLGVTEYAGKGKAAEEIRTLWSWVDQKMKAKPSRKGLNA</sequence>
<protein>
    <submittedName>
        <fullName evidence="2">Cobyrinic acid ac-diamide synthase</fullName>
    </submittedName>
</protein>